<sequence>MSWLRGLAVAMSAAVLVVGCSSGGESESTTSTPPPSAAGPVLNGLYKIDFDVAKRTQLGAASPRTEPMSARWALDSHCAADNVCIATGTRIKPDGSPTNIQGTLDLIDGNWVMVIAEDSKCRAGGQPARVLGTWVLTPQPNDTLTGTWTEITTGPDCPWVVQMPVTVTKQGDVPEGVQLIDPSAVEARKPSKAQAFSGTYTQTITTQPPDGAPGVLTIDVATFCVRNTDECASTQATAIENDPQLTPLTFAGDRWTYRWDRGEKSCGPGMPERVRSFGNDEILFPAPSENPIVTLSGTRRIEAGEPCPTQQVFDLKYDRMVAPPPPPAAAPAPAPGG</sequence>
<organism evidence="2 3">
    <name type="scientific">Mycolicibacterium rutilum</name>
    <name type="common">Mycobacterium rutilum</name>
    <dbReference type="NCBI Taxonomy" id="370526"/>
    <lineage>
        <taxon>Bacteria</taxon>
        <taxon>Bacillati</taxon>
        <taxon>Actinomycetota</taxon>
        <taxon>Actinomycetes</taxon>
        <taxon>Mycobacteriales</taxon>
        <taxon>Mycobacteriaceae</taxon>
        <taxon>Mycolicibacterium</taxon>
    </lineage>
</organism>
<proteinExistence type="predicted"/>
<dbReference type="PROSITE" id="PS51257">
    <property type="entry name" value="PROKAR_LIPOPROTEIN"/>
    <property type="match status" value="1"/>
</dbReference>
<reference evidence="3" key="1">
    <citation type="submission" date="2016-10" db="EMBL/GenBank/DDBJ databases">
        <authorList>
            <person name="Varghese N."/>
            <person name="Submissions S."/>
        </authorList>
    </citation>
    <scope>NUCLEOTIDE SEQUENCE [LARGE SCALE GENOMIC DNA]</scope>
    <source>
        <strain evidence="3">DSM 45405</strain>
    </source>
</reference>
<evidence type="ECO:0000313" key="3">
    <source>
        <dbReference type="Proteomes" id="UP000182915"/>
    </source>
</evidence>
<evidence type="ECO:0000313" key="2">
    <source>
        <dbReference type="EMBL" id="SEH81486.1"/>
    </source>
</evidence>
<evidence type="ECO:0008006" key="4">
    <source>
        <dbReference type="Google" id="ProtNLM"/>
    </source>
</evidence>
<keyword evidence="1" id="KW-0732">Signal</keyword>
<feature type="signal peptide" evidence="1">
    <location>
        <begin position="1"/>
        <end position="23"/>
    </location>
</feature>
<evidence type="ECO:0000256" key="1">
    <source>
        <dbReference type="SAM" id="SignalP"/>
    </source>
</evidence>
<dbReference type="STRING" id="370526.SAMN04489835_4468"/>
<keyword evidence="3" id="KW-1185">Reference proteome</keyword>
<protein>
    <recommendedName>
        <fullName evidence="4">Serine/threonine protein kinase</fullName>
    </recommendedName>
</protein>
<gene>
    <name evidence="2" type="ORF">SAMN04489835_4468</name>
</gene>
<name>A0A1H6L055_MYCRU</name>
<dbReference type="Proteomes" id="UP000182915">
    <property type="component" value="Chromosome I"/>
</dbReference>
<accession>A0A1H6L055</accession>
<dbReference type="AlphaFoldDB" id="A0A1H6L055"/>
<dbReference type="EMBL" id="LT629971">
    <property type="protein sequence ID" value="SEH81486.1"/>
    <property type="molecule type" value="Genomic_DNA"/>
</dbReference>
<dbReference type="OrthoDB" id="4607751at2"/>
<dbReference type="RefSeq" id="WP_157897792.1">
    <property type="nucleotide sequence ID" value="NZ_LT629971.1"/>
</dbReference>
<feature type="chain" id="PRO_5039279150" description="Serine/threonine protein kinase" evidence="1">
    <location>
        <begin position="24"/>
        <end position="337"/>
    </location>
</feature>